<evidence type="ECO:0000313" key="2">
    <source>
        <dbReference type="Proteomes" id="UP001303601"/>
    </source>
</evidence>
<name>A0ABZ0PAG5_9BACT</name>
<reference evidence="1" key="1">
    <citation type="submission" date="2023-11" db="EMBL/GenBank/DDBJ databases">
        <title>Completed genome sequence of Mycoplasma equirhinis type strain M432/72.</title>
        <authorList>
            <person name="Spergser J."/>
        </authorList>
    </citation>
    <scope>NUCLEOTIDE SEQUENCE [LARGE SCALE GENOMIC DNA]</scope>
    <source>
        <strain evidence="1">M432/72</strain>
    </source>
</reference>
<dbReference type="EMBL" id="CP137845">
    <property type="protein sequence ID" value="WPB53938.1"/>
    <property type="molecule type" value="Genomic_DNA"/>
</dbReference>
<accession>A0ABZ0PAG5</accession>
<sequence length="55" mass="6715">MKKEIFSENKPNTKNYIFLSLNYVFKKGYFILDEYEEENKINNIEVNFEMTNIII</sequence>
<keyword evidence="2" id="KW-1185">Reference proteome</keyword>
<organism evidence="1 2">
    <name type="scientific">Metamycoplasma equirhinis</name>
    <dbReference type="NCBI Taxonomy" id="92402"/>
    <lineage>
        <taxon>Bacteria</taxon>
        <taxon>Bacillati</taxon>
        <taxon>Mycoplasmatota</taxon>
        <taxon>Mycoplasmoidales</taxon>
        <taxon>Metamycoplasmataceae</taxon>
        <taxon>Metamycoplasma</taxon>
    </lineage>
</organism>
<proteinExistence type="predicted"/>
<evidence type="ECO:0000313" key="1">
    <source>
        <dbReference type="EMBL" id="WPB53938.1"/>
    </source>
</evidence>
<dbReference type="RefSeq" id="WP_170177175.1">
    <property type="nucleotide sequence ID" value="NZ_AP027305.1"/>
</dbReference>
<dbReference type="Proteomes" id="UP001303601">
    <property type="component" value="Chromosome"/>
</dbReference>
<dbReference type="GeneID" id="94493851"/>
<gene>
    <name evidence="1" type="ORF">R9B83_03030</name>
</gene>
<protein>
    <submittedName>
        <fullName evidence="1">Uncharacterized protein</fullName>
    </submittedName>
</protein>